<dbReference type="PANTHER" id="PTHR34966">
    <property type="entry name" value="OSJNBA0043L24.15 PROTEIN"/>
    <property type="match status" value="1"/>
</dbReference>
<dbReference type="AlphaFoldDB" id="A0AAW1QI30"/>
<dbReference type="EMBL" id="JALJOU010000108">
    <property type="protein sequence ID" value="KAK9821110.1"/>
    <property type="molecule type" value="Genomic_DNA"/>
</dbReference>
<gene>
    <name evidence="1" type="ORF">WJX81_007072</name>
</gene>
<proteinExistence type="predicted"/>
<organism evidence="1 2">
    <name type="scientific">Elliptochloris bilobata</name>
    <dbReference type="NCBI Taxonomy" id="381761"/>
    <lineage>
        <taxon>Eukaryota</taxon>
        <taxon>Viridiplantae</taxon>
        <taxon>Chlorophyta</taxon>
        <taxon>core chlorophytes</taxon>
        <taxon>Trebouxiophyceae</taxon>
        <taxon>Trebouxiophyceae incertae sedis</taxon>
        <taxon>Elliptochloris clade</taxon>
        <taxon>Elliptochloris</taxon>
    </lineage>
</organism>
<sequence>MSFFQRLLSHVVNQVLVETLANSRTFQRFAVRSSVWMQDASKKTAEQQLKLQEFAKWFTEHPSASKEEIESVRKRLTKK</sequence>
<accession>A0AAW1QI30</accession>
<reference evidence="1 2" key="1">
    <citation type="journal article" date="2024" name="Nat. Commun.">
        <title>Phylogenomics reveals the evolutionary origins of lichenization in chlorophyte algae.</title>
        <authorList>
            <person name="Puginier C."/>
            <person name="Libourel C."/>
            <person name="Otte J."/>
            <person name="Skaloud P."/>
            <person name="Haon M."/>
            <person name="Grisel S."/>
            <person name="Petersen M."/>
            <person name="Berrin J.G."/>
            <person name="Delaux P.M."/>
            <person name="Dal Grande F."/>
            <person name="Keller J."/>
        </authorList>
    </citation>
    <scope>NUCLEOTIDE SEQUENCE [LARGE SCALE GENOMIC DNA]</scope>
    <source>
        <strain evidence="1 2">SAG 245.80</strain>
    </source>
</reference>
<name>A0AAW1QI30_9CHLO</name>
<protein>
    <submittedName>
        <fullName evidence="1">Uncharacterized protein</fullName>
    </submittedName>
</protein>
<evidence type="ECO:0000313" key="1">
    <source>
        <dbReference type="EMBL" id="KAK9821110.1"/>
    </source>
</evidence>
<evidence type="ECO:0000313" key="2">
    <source>
        <dbReference type="Proteomes" id="UP001445335"/>
    </source>
</evidence>
<dbReference type="PANTHER" id="PTHR34966:SF1">
    <property type="entry name" value="OS04G0508100 PROTEIN"/>
    <property type="match status" value="1"/>
</dbReference>
<keyword evidence="2" id="KW-1185">Reference proteome</keyword>
<comment type="caution">
    <text evidence="1">The sequence shown here is derived from an EMBL/GenBank/DDBJ whole genome shotgun (WGS) entry which is preliminary data.</text>
</comment>
<dbReference type="Proteomes" id="UP001445335">
    <property type="component" value="Unassembled WGS sequence"/>
</dbReference>